<name>A0A0R3Q7K4_9BILA</name>
<evidence type="ECO:0000313" key="2">
    <source>
        <dbReference type="EMBL" id="VDO10716.1"/>
    </source>
</evidence>
<reference evidence="2 3" key="2">
    <citation type="submission" date="2018-11" db="EMBL/GenBank/DDBJ databases">
        <authorList>
            <consortium name="Pathogen Informatics"/>
        </authorList>
    </citation>
    <scope>NUCLEOTIDE SEQUENCE [LARGE SCALE GENOMIC DNA]</scope>
</reference>
<accession>A0A0R3Q7K4</accession>
<sequence>MRKICIPSESAMQTSTLSFEPVEAVADKAYRSRLPVRSGHASGSSMTASNTHEPRTSTCDEKISQSRIPVMASSIHRPHSHTQFTSQMVKPEVSTTCAMMASTNSRMITDL</sequence>
<organism evidence="4">
    <name type="scientific">Brugia timori</name>
    <dbReference type="NCBI Taxonomy" id="42155"/>
    <lineage>
        <taxon>Eukaryota</taxon>
        <taxon>Metazoa</taxon>
        <taxon>Ecdysozoa</taxon>
        <taxon>Nematoda</taxon>
        <taxon>Chromadorea</taxon>
        <taxon>Rhabditida</taxon>
        <taxon>Spirurina</taxon>
        <taxon>Spiruromorpha</taxon>
        <taxon>Filarioidea</taxon>
        <taxon>Onchocercidae</taxon>
        <taxon>Brugia</taxon>
    </lineage>
</organism>
<keyword evidence="3" id="KW-1185">Reference proteome</keyword>
<evidence type="ECO:0000313" key="4">
    <source>
        <dbReference type="WBParaSite" id="BTMF_0000230801-mRNA-1"/>
    </source>
</evidence>
<dbReference type="Proteomes" id="UP000280834">
    <property type="component" value="Unassembled WGS sequence"/>
</dbReference>
<proteinExistence type="predicted"/>
<feature type="region of interest" description="Disordered" evidence="1">
    <location>
        <begin position="36"/>
        <end position="63"/>
    </location>
</feature>
<feature type="compositionally biased region" description="Basic and acidic residues" evidence="1">
    <location>
        <begin position="52"/>
        <end position="63"/>
    </location>
</feature>
<feature type="compositionally biased region" description="Polar residues" evidence="1">
    <location>
        <begin position="41"/>
        <end position="51"/>
    </location>
</feature>
<reference evidence="4" key="1">
    <citation type="submission" date="2017-02" db="UniProtKB">
        <authorList>
            <consortium name="WormBaseParasite"/>
        </authorList>
    </citation>
    <scope>IDENTIFICATION</scope>
</reference>
<dbReference type="AlphaFoldDB" id="A0A0R3Q7K4"/>
<dbReference type="STRING" id="42155.A0A0R3Q7K4"/>
<dbReference type="EMBL" id="UZAG01001206">
    <property type="protein sequence ID" value="VDO10716.1"/>
    <property type="molecule type" value="Genomic_DNA"/>
</dbReference>
<dbReference type="WBParaSite" id="BTMF_0000230801-mRNA-1">
    <property type="protein sequence ID" value="BTMF_0000230801-mRNA-1"/>
    <property type="gene ID" value="BTMF_0000230801"/>
</dbReference>
<evidence type="ECO:0000313" key="3">
    <source>
        <dbReference type="Proteomes" id="UP000280834"/>
    </source>
</evidence>
<evidence type="ECO:0000256" key="1">
    <source>
        <dbReference type="SAM" id="MobiDB-lite"/>
    </source>
</evidence>
<protein>
    <submittedName>
        <fullName evidence="2 4">Uncharacterized protein</fullName>
    </submittedName>
</protein>
<gene>
    <name evidence="2" type="ORF">BTMF_LOCUS1636</name>
</gene>